<proteinExistence type="predicted"/>
<evidence type="ECO:0000259" key="1">
    <source>
        <dbReference type="PROSITE" id="PS50181"/>
    </source>
</evidence>
<dbReference type="EMBL" id="JAWWNJ010000005">
    <property type="protein sequence ID" value="KAK7055941.1"/>
    <property type="molecule type" value="Genomic_DNA"/>
</dbReference>
<gene>
    <name evidence="2" type="ORF">R3P38DRAFT_2498831</name>
</gene>
<keyword evidence="3" id="KW-1185">Reference proteome</keyword>
<accession>A0AAW0DVH6</accession>
<protein>
    <recommendedName>
        <fullName evidence="1">F-box domain-containing protein</fullName>
    </recommendedName>
</protein>
<evidence type="ECO:0000313" key="2">
    <source>
        <dbReference type="EMBL" id="KAK7055941.1"/>
    </source>
</evidence>
<comment type="caution">
    <text evidence="2">The sequence shown here is derived from an EMBL/GenBank/DDBJ whole genome shotgun (WGS) entry which is preliminary data.</text>
</comment>
<organism evidence="2 3">
    <name type="scientific">Favolaschia claudopus</name>
    <dbReference type="NCBI Taxonomy" id="2862362"/>
    <lineage>
        <taxon>Eukaryota</taxon>
        <taxon>Fungi</taxon>
        <taxon>Dikarya</taxon>
        <taxon>Basidiomycota</taxon>
        <taxon>Agaricomycotina</taxon>
        <taxon>Agaricomycetes</taxon>
        <taxon>Agaricomycetidae</taxon>
        <taxon>Agaricales</taxon>
        <taxon>Marasmiineae</taxon>
        <taxon>Mycenaceae</taxon>
        <taxon>Favolaschia</taxon>
    </lineage>
</organism>
<reference evidence="2 3" key="1">
    <citation type="journal article" date="2024" name="J Genomics">
        <title>Draft genome sequencing and assembly of Favolaschia claudopus CIRM-BRFM 2984 isolated from oak limbs.</title>
        <authorList>
            <person name="Navarro D."/>
            <person name="Drula E."/>
            <person name="Chaduli D."/>
            <person name="Cazenave R."/>
            <person name="Ahrendt S."/>
            <person name="Wang J."/>
            <person name="Lipzen A."/>
            <person name="Daum C."/>
            <person name="Barry K."/>
            <person name="Grigoriev I.V."/>
            <person name="Favel A."/>
            <person name="Rosso M.N."/>
            <person name="Martin F."/>
        </authorList>
    </citation>
    <scope>NUCLEOTIDE SEQUENCE [LARGE SCALE GENOMIC DNA]</scope>
    <source>
        <strain evidence="2 3">CIRM-BRFM 2984</strain>
    </source>
</reference>
<dbReference type="InterPro" id="IPR001810">
    <property type="entry name" value="F-box_dom"/>
</dbReference>
<dbReference type="Gene3D" id="1.20.1280.50">
    <property type="match status" value="1"/>
</dbReference>
<evidence type="ECO:0000313" key="3">
    <source>
        <dbReference type="Proteomes" id="UP001362999"/>
    </source>
</evidence>
<dbReference type="SUPFAM" id="SSF81383">
    <property type="entry name" value="F-box domain"/>
    <property type="match status" value="1"/>
</dbReference>
<dbReference type="Proteomes" id="UP001362999">
    <property type="component" value="Unassembled WGS sequence"/>
</dbReference>
<dbReference type="AlphaFoldDB" id="A0AAW0DVH6"/>
<sequence>MALTLLPEELVLVICSELCVEDILRLRQTCRVLNTVTRTKLLWSYVLKRHEYMHSNLLSYLKGYERLEASALEILASRVARLEMRWKARDFSPVRDYQLRLPQSITWLRLVAGTWLFVASSDNYVSKLTCWDVHSIIRGHPEPLAEAYLPGQVKTGQLEIQNSGIVLALGLGPESQAVHVITLRKVPDGHVFSELGRIDGSFHVLMLSGDFLGCALREGAIVPHIVNWKENEIHLIPQSDVPGERSVPHLMAIRKNILVLVRTESIQVYNLPSVAEDHLDLIKRANAPAIWEAVVSNAPAEPSILRLLIISAVGIEMCLIDVDVLTEIDDEPICPRFTVATQPRFRHSYEAPWYRLCGGRRQCLWLSASEITRRAGPHFKTAPIPLQPLTEEAPPVAWSQDGPEQPALWALPVFDIDDVLGLTVVGNCFGELSIYDHVGNHPAQSEELTFDLPRGQNPIMTQLPMVSIPLNLSYAPRNPESMFAEANPAVLSKWTQDPIDLGDYWRRDWWDHEKCSGYLYCDEWEGLLCDLAWKVEHAYGFAGRIIPQAWIDDEYHPAQRLLFRIGNRYLVYTAEAAHNSGMELMSWPVYPSNRNRLFNVCDAETERYTRLTATTEAEMYRRLILTEMDAERNRWAEQAERGGRPHPNLLVPPRLF</sequence>
<feature type="domain" description="F-box" evidence="1">
    <location>
        <begin position="1"/>
        <end position="46"/>
    </location>
</feature>
<dbReference type="InterPro" id="IPR036047">
    <property type="entry name" value="F-box-like_dom_sf"/>
</dbReference>
<name>A0AAW0DVH6_9AGAR</name>
<dbReference type="Pfam" id="PF12937">
    <property type="entry name" value="F-box-like"/>
    <property type="match status" value="1"/>
</dbReference>
<dbReference type="PROSITE" id="PS50181">
    <property type="entry name" value="FBOX"/>
    <property type="match status" value="1"/>
</dbReference>